<dbReference type="AlphaFoldDB" id="M6HAF4"/>
<comment type="caution">
    <text evidence="1">The sequence shown here is derived from an EMBL/GenBank/DDBJ whole genome shotgun (WGS) entry which is preliminary data.</text>
</comment>
<gene>
    <name evidence="1" type="ORF">LEP1GSC158_0621</name>
</gene>
<organism evidence="1 2">
    <name type="scientific">Leptospira interrogans serovar Zanoni str. LT2156</name>
    <dbReference type="NCBI Taxonomy" id="1001601"/>
    <lineage>
        <taxon>Bacteria</taxon>
        <taxon>Pseudomonadati</taxon>
        <taxon>Spirochaetota</taxon>
        <taxon>Spirochaetia</taxon>
        <taxon>Leptospirales</taxon>
        <taxon>Leptospiraceae</taxon>
        <taxon>Leptospira</taxon>
    </lineage>
</organism>
<evidence type="ECO:0000313" key="1">
    <source>
        <dbReference type="EMBL" id="EMM94298.1"/>
    </source>
</evidence>
<dbReference type="Proteomes" id="UP000012089">
    <property type="component" value="Unassembled WGS sequence"/>
</dbReference>
<name>M6HAF4_LEPIR</name>
<dbReference type="EMBL" id="AFMF02000036">
    <property type="protein sequence ID" value="EMM94298.1"/>
    <property type="molecule type" value="Genomic_DNA"/>
</dbReference>
<reference evidence="1 2" key="1">
    <citation type="submission" date="2013-01" db="EMBL/GenBank/DDBJ databases">
        <authorList>
            <person name="Harkins D.M."/>
            <person name="Durkin A.S."/>
            <person name="Brinkac L.M."/>
            <person name="Haft D.H."/>
            <person name="Selengut J.D."/>
            <person name="Sanka R."/>
            <person name="DePew J."/>
            <person name="Purushe J."/>
            <person name="Tulsiani S.M."/>
            <person name="Graham G.C."/>
            <person name="Burns M.-A."/>
            <person name="Dohnt M.F."/>
            <person name="Smythe L.D."/>
            <person name="McKay D.B."/>
            <person name="Craig S.B."/>
            <person name="Vinetz J.M."/>
            <person name="Sutton G.G."/>
            <person name="Nierman W.C."/>
            <person name="Fouts D.E."/>
        </authorList>
    </citation>
    <scope>NUCLEOTIDE SEQUENCE [LARGE SCALE GENOMIC DNA]</scope>
    <source>
        <strain evidence="1 2">LT2156</strain>
    </source>
</reference>
<sequence>MFQKLLRGRIRKDGVIKFVSFKAIETLSTSEGRELAWKIYEEVDKVLELPDDSFPPENFKETQPHTEN</sequence>
<evidence type="ECO:0000313" key="2">
    <source>
        <dbReference type="Proteomes" id="UP000012089"/>
    </source>
</evidence>
<proteinExistence type="predicted"/>
<protein>
    <submittedName>
        <fullName evidence="1">Uncharacterized protein</fullName>
    </submittedName>
</protein>
<accession>M6HAF4</accession>